<evidence type="ECO:0000313" key="3">
    <source>
        <dbReference type="Proteomes" id="UP000499080"/>
    </source>
</evidence>
<dbReference type="AlphaFoldDB" id="A0A4Y2QTI0"/>
<organism evidence="2 3">
    <name type="scientific">Araneus ventricosus</name>
    <name type="common">Orbweaver spider</name>
    <name type="synonym">Epeira ventricosa</name>
    <dbReference type="NCBI Taxonomy" id="182803"/>
    <lineage>
        <taxon>Eukaryota</taxon>
        <taxon>Metazoa</taxon>
        <taxon>Ecdysozoa</taxon>
        <taxon>Arthropoda</taxon>
        <taxon>Chelicerata</taxon>
        <taxon>Arachnida</taxon>
        <taxon>Araneae</taxon>
        <taxon>Araneomorphae</taxon>
        <taxon>Entelegynae</taxon>
        <taxon>Araneoidea</taxon>
        <taxon>Araneidae</taxon>
        <taxon>Araneus</taxon>
    </lineage>
</organism>
<evidence type="ECO:0000256" key="1">
    <source>
        <dbReference type="SAM" id="MobiDB-lite"/>
    </source>
</evidence>
<keyword evidence="3" id="KW-1185">Reference proteome</keyword>
<name>A0A4Y2QTI0_ARAVE</name>
<dbReference type="EMBL" id="BGPR01014774">
    <property type="protein sequence ID" value="GBN66631.1"/>
    <property type="molecule type" value="Genomic_DNA"/>
</dbReference>
<gene>
    <name evidence="2" type="ORF">AVEN_137843_1</name>
</gene>
<evidence type="ECO:0000313" key="2">
    <source>
        <dbReference type="EMBL" id="GBN66631.1"/>
    </source>
</evidence>
<accession>A0A4Y2QTI0</accession>
<sequence length="251" mass="25917">MAQKLGLTFLRNTRGNRSAGVLLVFAVAQWTDAKDLIDAMGYGVIYRDGSPVATSKDGLLWRSACGCGNTCGSYSSCRPNYVPAPPPPPPCRRRGGSGSFGGSGCGPVEVNPGIPDGPSIIRIVPDESGSSFSSPNIHPIEVDPEIPDGPSIIRIVRGQSGSSSGRIVRTMPSYPGIPDGPSIIRIVQSPGQSGSSSSGRILRPMPSNPGIPDGPSIIRIVESPDEESDSSGGSSGGGCSACGRKKRSLRK</sequence>
<proteinExistence type="predicted"/>
<dbReference type="Proteomes" id="UP000499080">
    <property type="component" value="Unassembled WGS sequence"/>
</dbReference>
<feature type="compositionally biased region" description="Low complexity" evidence="1">
    <location>
        <begin position="188"/>
        <end position="199"/>
    </location>
</feature>
<feature type="region of interest" description="Disordered" evidence="1">
    <location>
        <begin position="187"/>
        <end position="251"/>
    </location>
</feature>
<protein>
    <submittedName>
        <fullName evidence="2">Uncharacterized protein</fullName>
    </submittedName>
</protein>
<reference evidence="2 3" key="1">
    <citation type="journal article" date="2019" name="Sci. Rep.">
        <title>Orb-weaving spider Araneus ventricosus genome elucidates the spidroin gene catalogue.</title>
        <authorList>
            <person name="Kono N."/>
            <person name="Nakamura H."/>
            <person name="Ohtoshi R."/>
            <person name="Moran D.A.P."/>
            <person name="Shinohara A."/>
            <person name="Yoshida Y."/>
            <person name="Fujiwara M."/>
            <person name="Mori M."/>
            <person name="Tomita M."/>
            <person name="Arakawa K."/>
        </authorList>
    </citation>
    <scope>NUCLEOTIDE SEQUENCE [LARGE SCALE GENOMIC DNA]</scope>
</reference>
<comment type="caution">
    <text evidence="2">The sequence shown here is derived from an EMBL/GenBank/DDBJ whole genome shotgun (WGS) entry which is preliminary data.</text>
</comment>